<dbReference type="PANTHER" id="PTHR43448:SF2">
    <property type="entry name" value="PROTOHEME IX FARNESYLTRANSFERASE, MITOCHONDRIAL"/>
    <property type="match status" value="1"/>
</dbReference>
<feature type="transmembrane region" description="Helical" evidence="11">
    <location>
        <begin position="39"/>
        <end position="65"/>
    </location>
</feature>
<dbReference type="GO" id="GO:0005886">
    <property type="term" value="C:plasma membrane"/>
    <property type="evidence" value="ECO:0007669"/>
    <property type="project" value="UniProtKB-SubCell"/>
</dbReference>
<dbReference type="InterPro" id="IPR044878">
    <property type="entry name" value="UbiA_sf"/>
</dbReference>
<keyword evidence="13" id="KW-1185">Reference proteome</keyword>
<dbReference type="PANTHER" id="PTHR43448">
    <property type="entry name" value="PROTOHEME IX FARNESYLTRANSFERASE, MITOCHONDRIAL"/>
    <property type="match status" value="1"/>
</dbReference>
<feature type="transmembrane region" description="Helical" evidence="11">
    <location>
        <begin position="86"/>
        <end position="106"/>
    </location>
</feature>
<evidence type="ECO:0000256" key="4">
    <source>
        <dbReference type="ARBA" id="ARBA00010223"/>
    </source>
</evidence>
<dbReference type="GO" id="GO:0048034">
    <property type="term" value="P:heme O biosynthetic process"/>
    <property type="evidence" value="ECO:0007669"/>
    <property type="project" value="UniProtKB-UniRule"/>
</dbReference>
<evidence type="ECO:0000256" key="6">
    <source>
        <dbReference type="ARBA" id="ARBA00022692"/>
    </source>
</evidence>
<name>A0A8G2L6S6_PICTO</name>
<dbReference type="EC" id="2.5.1.141" evidence="11"/>
<comment type="miscellaneous">
    <text evidence="11">Carbon 2 of the heme B porphyrin ring is defined according to the Fischer nomenclature.</text>
</comment>
<evidence type="ECO:0000256" key="11">
    <source>
        <dbReference type="HAMAP-Rule" id="MF_00154"/>
    </source>
</evidence>
<evidence type="ECO:0000256" key="1">
    <source>
        <dbReference type="ARBA" id="ARBA00004019"/>
    </source>
</evidence>
<dbReference type="HAMAP" id="MF_00154">
    <property type="entry name" value="CyoE_CtaB"/>
    <property type="match status" value="1"/>
</dbReference>
<gene>
    <name evidence="11" type="primary">ctaB</name>
    <name evidence="12" type="ORF">SAMN02745355_0266</name>
</gene>
<feature type="transmembrane region" description="Helical" evidence="11">
    <location>
        <begin position="210"/>
        <end position="230"/>
    </location>
</feature>
<comment type="catalytic activity">
    <reaction evidence="10 11">
        <text>heme b + (2E,6E)-farnesyl diphosphate + H2O = Fe(II)-heme o + diphosphate</text>
        <dbReference type="Rhea" id="RHEA:28070"/>
        <dbReference type="ChEBI" id="CHEBI:15377"/>
        <dbReference type="ChEBI" id="CHEBI:33019"/>
        <dbReference type="ChEBI" id="CHEBI:60344"/>
        <dbReference type="ChEBI" id="CHEBI:60530"/>
        <dbReference type="ChEBI" id="CHEBI:175763"/>
        <dbReference type="EC" id="2.5.1.141"/>
    </reaction>
</comment>
<keyword evidence="6 11" id="KW-0812">Transmembrane</keyword>
<dbReference type="UniPathway" id="UPA00834">
    <property type="reaction ID" value="UER00712"/>
</dbReference>
<dbReference type="NCBIfam" id="TIGR01473">
    <property type="entry name" value="cyoE_ctaB"/>
    <property type="match status" value="1"/>
</dbReference>
<accession>A0A8G2L6S6</accession>
<evidence type="ECO:0000313" key="12">
    <source>
        <dbReference type="EMBL" id="SMD30387.1"/>
    </source>
</evidence>
<feature type="transmembrane region" description="Helical" evidence="11">
    <location>
        <begin position="268"/>
        <end position="289"/>
    </location>
</feature>
<evidence type="ECO:0000256" key="5">
    <source>
        <dbReference type="ARBA" id="ARBA00022679"/>
    </source>
</evidence>
<dbReference type="EMBL" id="FWYE01000001">
    <property type="protein sequence ID" value="SMD30387.1"/>
    <property type="molecule type" value="Genomic_DNA"/>
</dbReference>
<dbReference type="Pfam" id="PF01040">
    <property type="entry name" value="UbiA"/>
    <property type="match status" value="1"/>
</dbReference>
<comment type="similarity">
    <text evidence="4">In the C-terminal section; belongs to the UbiA prenyltransferase family. Protoheme IX farnesyltransferase subfamily.</text>
</comment>
<feature type="transmembrane region" description="Helical" evidence="11">
    <location>
        <begin position="16"/>
        <end position="33"/>
    </location>
</feature>
<feature type="transmembrane region" description="Helical" evidence="11">
    <location>
        <begin position="112"/>
        <end position="132"/>
    </location>
</feature>
<keyword evidence="5 11" id="KW-0808">Transferase</keyword>
<dbReference type="Proteomes" id="UP000192315">
    <property type="component" value="Unassembled WGS sequence"/>
</dbReference>
<comment type="caution">
    <text evidence="12">The sequence shown here is derived from an EMBL/GenBank/DDBJ whole genome shotgun (WGS) entry which is preliminary data.</text>
</comment>
<dbReference type="Gene3D" id="1.10.357.140">
    <property type="entry name" value="UbiA prenyltransferase"/>
    <property type="match status" value="1"/>
</dbReference>
<proteinExistence type="inferred from homology"/>
<protein>
    <recommendedName>
        <fullName evidence="11">Protoheme IX farnesyltransferase</fullName>
        <ecNumber evidence="11">2.5.1.141</ecNumber>
    </recommendedName>
    <alternativeName>
        <fullName evidence="11">Heme B farnesyltransferase</fullName>
    </alternativeName>
    <alternativeName>
        <fullName evidence="11">Heme O synthase</fullName>
    </alternativeName>
</protein>
<keyword evidence="9 11" id="KW-0472">Membrane</keyword>
<organism evidence="12 13">
    <name type="scientific">Picrophilus torridus (strain ATCC 700027 / DSM 9790 / JCM 10055 / NBRC 100828 / KAW 2/3)</name>
    <dbReference type="NCBI Taxonomy" id="1122961"/>
    <lineage>
        <taxon>Archaea</taxon>
        <taxon>Methanobacteriati</taxon>
        <taxon>Thermoplasmatota</taxon>
        <taxon>Thermoplasmata</taxon>
        <taxon>Thermoplasmatales</taxon>
        <taxon>Picrophilaceae</taxon>
        <taxon>Picrophilus</taxon>
    </lineage>
</organism>
<keyword evidence="8 11" id="KW-0350">Heme biosynthesis</keyword>
<comment type="function">
    <text evidence="1 11">Converts heme B (protoheme IX) to heme O by substitution of the vinyl group on carbon 2 of heme B porphyrin ring with a hydroxyethyl farnesyl side group.</text>
</comment>
<dbReference type="GO" id="GO:0008495">
    <property type="term" value="F:protoheme IX farnesyltransferase activity"/>
    <property type="evidence" value="ECO:0007669"/>
    <property type="project" value="UniProtKB-UniRule"/>
</dbReference>
<comment type="pathway">
    <text evidence="3 11">Porphyrin-containing compound metabolism; heme O biosynthesis; heme O from protoheme: step 1/1.</text>
</comment>
<evidence type="ECO:0000313" key="13">
    <source>
        <dbReference type="Proteomes" id="UP000192315"/>
    </source>
</evidence>
<evidence type="ECO:0000256" key="3">
    <source>
        <dbReference type="ARBA" id="ARBA00004919"/>
    </source>
</evidence>
<evidence type="ECO:0000256" key="2">
    <source>
        <dbReference type="ARBA" id="ARBA00004651"/>
    </source>
</evidence>
<dbReference type="CDD" id="cd13957">
    <property type="entry name" value="PT_UbiA_Cox10"/>
    <property type="match status" value="1"/>
</dbReference>
<evidence type="ECO:0000256" key="7">
    <source>
        <dbReference type="ARBA" id="ARBA00022989"/>
    </source>
</evidence>
<keyword evidence="7 11" id="KW-1133">Transmembrane helix</keyword>
<reference evidence="12 13" key="1">
    <citation type="submission" date="2017-04" db="EMBL/GenBank/DDBJ databases">
        <authorList>
            <person name="Varghese N."/>
            <person name="Submissions S."/>
        </authorList>
    </citation>
    <scope>NUCLEOTIDE SEQUENCE [LARGE SCALE GENOMIC DNA]</scope>
    <source>
        <strain evidence="12 13">DSM 9789</strain>
    </source>
</reference>
<dbReference type="InterPro" id="IPR000537">
    <property type="entry name" value="UbiA_prenyltransferase"/>
</dbReference>
<dbReference type="AlphaFoldDB" id="A0A8G2L6S6"/>
<evidence type="ECO:0000256" key="9">
    <source>
        <dbReference type="ARBA" id="ARBA00023136"/>
    </source>
</evidence>
<feature type="transmembrane region" description="Helical" evidence="11">
    <location>
        <begin position="236"/>
        <end position="256"/>
    </location>
</feature>
<comment type="subcellular location">
    <subcellularLocation>
        <location evidence="2 11">Cell membrane</location>
        <topology evidence="2 11">Multi-pass membrane protein</topology>
    </subcellularLocation>
</comment>
<keyword evidence="11" id="KW-1003">Cell membrane</keyword>
<feature type="transmembrane region" description="Helical" evidence="11">
    <location>
        <begin position="139"/>
        <end position="159"/>
    </location>
</feature>
<feature type="transmembrane region" description="Helical" evidence="11">
    <location>
        <begin position="165"/>
        <end position="189"/>
    </location>
</feature>
<evidence type="ECO:0000256" key="10">
    <source>
        <dbReference type="ARBA" id="ARBA00047690"/>
    </source>
</evidence>
<sequence length="293" mass="34071">MYMNKLRAYFIYSKPQVWWLLVFIGLIGSILAINSFKSYLIILLLVALVANMTGSMGAEGLTNYIDRDMDSIMERTRNRPLPSGEISEKGAFLFGIILSLFSIFILLIFKRYLAALFMFLGLFDNVFIYSYLLKRRTPYSIILGGFSGAFPVLIGWYTVTDRFSWIPFILFFLVMFWIPVHVWSLAYKYRDDYYRAGVPMLPVVYSDRKTAVSISLSSMLLILFSVIPYFLGFFNYLYLLVILILSVPIVIYSVNFIKKPTKKASMRLFIYTAPYLTFVFFIVMIIHIIEIIK</sequence>
<comment type="similarity">
    <text evidence="11">Belongs to the UbiA prenyltransferase family. Protoheme IX farnesyltransferase subfamily.</text>
</comment>
<dbReference type="InterPro" id="IPR006369">
    <property type="entry name" value="Protohaem_IX_farnesylTrfase"/>
</dbReference>
<dbReference type="NCBIfam" id="NF003349">
    <property type="entry name" value="PRK04375.1-2"/>
    <property type="match status" value="1"/>
</dbReference>
<evidence type="ECO:0000256" key="8">
    <source>
        <dbReference type="ARBA" id="ARBA00023133"/>
    </source>
</evidence>